<evidence type="ECO:0000313" key="1">
    <source>
        <dbReference type="EMBL" id="SFP76179.1"/>
    </source>
</evidence>
<name>A0A1I5SZI6_9BACT</name>
<dbReference type="OrthoDB" id="954784at2"/>
<dbReference type="RefSeq" id="WP_092016888.1">
    <property type="nucleotide sequence ID" value="NZ_FOXH01000005.1"/>
</dbReference>
<protein>
    <recommendedName>
        <fullName evidence="3">DUF4494 domain-containing protein</fullName>
    </recommendedName>
</protein>
<evidence type="ECO:0008006" key="3">
    <source>
        <dbReference type="Google" id="ProtNLM"/>
    </source>
</evidence>
<gene>
    <name evidence="1" type="ORF">SAMN04515674_105295</name>
</gene>
<proteinExistence type="predicted"/>
<accession>A0A1I5SZI6</accession>
<keyword evidence="2" id="KW-1185">Reference proteome</keyword>
<reference evidence="1 2" key="1">
    <citation type="submission" date="2016-10" db="EMBL/GenBank/DDBJ databases">
        <authorList>
            <person name="de Groot N.N."/>
        </authorList>
    </citation>
    <scope>NUCLEOTIDE SEQUENCE [LARGE SCALE GENOMIC DNA]</scope>
    <source>
        <strain evidence="2">E92,LMG 26720,CCM 7988</strain>
    </source>
</reference>
<evidence type="ECO:0000313" key="2">
    <source>
        <dbReference type="Proteomes" id="UP000199306"/>
    </source>
</evidence>
<dbReference type="EMBL" id="FOXH01000005">
    <property type="protein sequence ID" value="SFP76179.1"/>
    <property type="molecule type" value="Genomic_DNA"/>
</dbReference>
<sequence>MWYLGKIRFQKEDESGSLKTINEAYLVDAVSYTDAEARLYEYIPDSTQNWNLVSLVKQTISEIFHIENGSEVWYKAKVQYVTFDEKSQKEKKTPIVMLINAENPKDAYELLTKQLGTIDDYHITNVNLTSILEIVHYKPENELLKKGNFLKVPDEFLKVNDNPEDKH</sequence>
<dbReference type="STRING" id="1079859.SAMN04515674_105295"/>
<dbReference type="Pfam" id="PF14902">
    <property type="entry name" value="DUF4494"/>
    <property type="match status" value="1"/>
</dbReference>
<dbReference type="Proteomes" id="UP000199306">
    <property type="component" value="Unassembled WGS sequence"/>
</dbReference>
<dbReference type="AlphaFoldDB" id="A0A1I5SZI6"/>
<dbReference type="InterPro" id="IPR027848">
    <property type="entry name" value="DUF4494"/>
</dbReference>
<organism evidence="1 2">
    <name type="scientific">Pseudarcicella hirudinis</name>
    <dbReference type="NCBI Taxonomy" id="1079859"/>
    <lineage>
        <taxon>Bacteria</taxon>
        <taxon>Pseudomonadati</taxon>
        <taxon>Bacteroidota</taxon>
        <taxon>Cytophagia</taxon>
        <taxon>Cytophagales</taxon>
        <taxon>Flectobacillaceae</taxon>
        <taxon>Pseudarcicella</taxon>
    </lineage>
</organism>